<feature type="transmembrane region" description="Helical" evidence="1">
    <location>
        <begin position="51"/>
        <end position="75"/>
    </location>
</feature>
<dbReference type="Pfam" id="PF11667">
    <property type="entry name" value="DUF3267"/>
    <property type="match status" value="1"/>
</dbReference>
<evidence type="ECO:0008006" key="4">
    <source>
        <dbReference type="Google" id="ProtNLM"/>
    </source>
</evidence>
<evidence type="ECO:0000313" key="2">
    <source>
        <dbReference type="EMBL" id="GEB33592.1"/>
    </source>
</evidence>
<gene>
    <name evidence="2" type="ORF">BPA01_31720</name>
</gene>
<keyword evidence="3" id="KW-1185">Reference proteome</keyword>
<sequence>MKLETNYVQKQVVLQPWKANLFACVCLLLFVPAALLFYQKAVTFSVSLSDIGLFFVVVLGGIIVHEAVHGVGFMLSRQVATSDIRFGVMWRKLVVYACCLKPISVGSYRLAVALPALLLGVLPFFLAYFFQSLFWYVWSIVMLIGSFGDFYILWTLRSFSKQTRIADSPDSIGYVAYLPESKA</sequence>
<keyword evidence="1" id="KW-0472">Membrane</keyword>
<evidence type="ECO:0000256" key="1">
    <source>
        <dbReference type="SAM" id="Phobius"/>
    </source>
</evidence>
<dbReference type="Proteomes" id="UP000316882">
    <property type="component" value="Unassembled WGS sequence"/>
</dbReference>
<dbReference type="EMBL" id="BJMH01000014">
    <property type="protein sequence ID" value="GEB33592.1"/>
    <property type="molecule type" value="Genomic_DNA"/>
</dbReference>
<name>A0A4Y3PGI0_BREPA</name>
<keyword evidence="1" id="KW-0812">Transmembrane</keyword>
<dbReference type="InterPro" id="IPR021683">
    <property type="entry name" value="DUF3267"/>
</dbReference>
<accession>A0A4Y3PGI0</accession>
<comment type="caution">
    <text evidence="2">The sequence shown here is derived from an EMBL/GenBank/DDBJ whole genome shotgun (WGS) entry which is preliminary data.</text>
</comment>
<feature type="transmembrane region" description="Helical" evidence="1">
    <location>
        <begin position="110"/>
        <end position="129"/>
    </location>
</feature>
<keyword evidence="1" id="KW-1133">Transmembrane helix</keyword>
<protein>
    <recommendedName>
        <fullName evidence="4">DUF3267 domain-containing protein</fullName>
    </recommendedName>
</protein>
<proteinExistence type="predicted"/>
<dbReference type="RefSeq" id="WP_229049876.1">
    <property type="nucleotide sequence ID" value="NZ_BJMH01000014.1"/>
</dbReference>
<reference evidence="2 3" key="1">
    <citation type="submission" date="2019-06" db="EMBL/GenBank/DDBJ databases">
        <title>Whole genome shotgun sequence of Brevibacillus parabrevis NBRC 12334.</title>
        <authorList>
            <person name="Hosoyama A."/>
            <person name="Uohara A."/>
            <person name="Ohji S."/>
            <person name="Ichikawa N."/>
        </authorList>
    </citation>
    <scope>NUCLEOTIDE SEQUENCE [LARGE SCALE GENOMIC DNA]</scope>
    <source>
        <strain evidence="2 3">NBRC 12334</strain>
    </source>
</reference>
<feature type="transmembrane region" description="Helical" evidence="1">
    <location>
        <begin position="21"/>
        <end position="39"/>
    </location>
</feature>
<feature type="transmembrane region" description="Helical" evidence="1">
    <location>
        <begin position="135"/>
        <end position="154"/>
    </location>
</feature>
<organism evidence="2 3">
    <name type="scientific">Brevibacillus parabrevis</name>
    <dbReference type="NCBI Taxonomy" id="54914"/>
    <lineage>
        <taxon>Bacteria</taxon>
        <taxon>Bacillati</taxon>
        <taxon>Bacillota</taxon>
        <taxon>Bacilli</taxon>
        <taxon>Bacillales</taxon>
        <taxon>Paenibacillaceae</taxon>
        <taxon>Brevibacillus</taxon>
    </lineage>
</organism>
<dbReference type="AlphaFoldDB" id="A0A4Y3PGI0"/>
<evidence type="ECO:0000313" key="3">
    <source>
        <dbReference type="Proteomes" id="UP000316882"/>
    </source>
</evidence>